<dbReference type="HOGENOM" id="CLU_055921_0_0_1"/>
<proteinExistence type="predicted"/>
<feature type="region of interest" description="Disordered" evidence="1">
    <location>
        <begin position="171"/>
        <end position="215"/>
    </location>
</feature>
<dbReference type="InParanoid" id="M1DR33"/>
<accession>M1DR33</accession>
<reference evidence="3" key="1">
    <citation type="journal article" date="2011" name="Nature">
        <title>Genome sequence and analysis of the tuber crop potato.</title>
        <authorList>
            <consortium name="The Potato Genome Sequencing Consortium"/>
        </authorList>
    </citation>
    <scope>NUCLEOTIDE SEQUENCE [LARGE SCALE GENOMIC DNA]</scope>
    <source>
        <strain evidence="3">cv. DM1-3 516 R44</strain>
    </source>
</reference>
<evidence type="ECO:0000313" key="3">
    <source>
        <dbReference type="Proteomes" id="UP000011115"/>
    </source>
</evidence>
<name>M1DR33_SOLTU</name>
<protein>
    <submittedName>
        <fullName evidence="2">Uncharacterized protein</fullName>
    </submittedName>
</protein>
<dbReference type="Gramene" id="PGSC0003DMT400093021">
    <property type="protein sequence ID" value="PGSC0003DMT400093021"/>
    <property type="gene ID" value="PGSC0003DMG400042592"/>
</dbReference>
<evidence type="ECO:0000256" key="1">
    <source>
        <dbReference type="SAM" id="MobiDB-lite"/>
    </source>
</evidence>
<dbReference type="PaxDb" id="4113-PGSC0003DMT400093021"/>
<dbReference type="AlphaFoldDB" id="M1DR33"/>
<organism evidence="2 3">
    <name type="scientific">Solanum tuberosum</name>
    <name type="common">Potato</name>
    <dbReference type="NCBI Taxonomy" id="4113"/>
    <lineage>
        <taxon>Eukaryota</taxon>
        <taxon>Viridiplantae</taxon>
        <taxon>Streptophyta</taxon>
        <taxon>Embryophyta</taxon>
        <taxon>Tracheophyta</taxon>
        <taxon>Spermatophyta</taxon>
        <taxon>Magnoliopsida</taxon>
        <taxon>eudicotyledons</taxon>
        <taxon>Gunneridae</taxon>
        <taxon>Pentapetalae</taxon>
        <taxon>asterids</taxon>
        <taxon>lamiids</taxon>
        <taxon>Solanales</taxon>
        <taxon>Solanaceae</taxon>
        <taxon>Solanoideae</taxon>
        <taxon>Solaneae</taxon>
        <taxon>Solanum</taxon>
    </lineage>
</organism>
<reference evidence="2" key="2">
    <citation type="submission" date="2015-06" db="UniProtKB">
        <authorList>
            <consortium name="EnsemblPlants"/>
        </authorList>
    </citation>
    <scope>IDENTIFICATION</scope>
    <source>
        <strain evidence="2">DM1-3 516 R44</strain>
    </source>
</reference>
<sequence>MQQDRSPLHFYPPASTIPEYFKDTSTFDSNSLLALFLIRGLSTMAGINEENLSFVRFLNATSRVRHHDHQNTKFLCERGFHLLSLAEKAPAFHARLMEFCWGPLTEVPPAARSDGVREFYAILPTARWDDPHPTICIRGVDISLSTQFINEVLEVPEVPNAEYEAKLLDSTSGSKRMKTDGVGSSQAAADTDDEGGEDNKVDDTLPTQSQPPLSGIRVEDDLAAVRRRLRGSYLSATTPVPPSTALEVEMLRRQLRYERKGGLERDRLMGRM</sequence>
<keyword evidence="3" id="KW-1185">Reference proteome</keyword>
<dbReference type="Proteomes" id="UP000011115">
    <property type="component" value="Unassembled WGS sequence"/>
</dbReference>
<evidence type="ECO:0000313" key="2">
    <source>
        <dbReference type="EnsemblPlants" id="PGSC0003DMT400093021"/>
    </source>
</evidence>
<dbReference type="EnsemblPlants" id="PGSC0003DMT400093021">
    <property type="protein sequence ID" value="PGSC0003DMT400093021"/>
    <property type="gene ID" value="PGSC0003DMG400042592"/>
</dbReference>